<reference evidence="1 2" key="1">
    <citation type="journal article" date="2016" name="Nat. Commun.">
        <title>Thousands of microbial genomes shed light on interconnected biogeochemical processes in an aquifer system.</title>
        <authorList>
            <person name="Anantharaman K."/>
            <person name="Brown C.T."/>
            <person name="Hug L.A."/>
            <person name="Sharon I."/>
            <person name="Castelle C.J."/>
            <person name="Probst A.J."/>
            <person name="Thomas B.C."/>
            <person name="Singh A."/>
            <person name="Wilkins M.J."/>
            <person name="Karaoz U."/>
            <person name="Brodie E.L."/>
            <person name="Williams K.H."/>
            <person name="Hubbard S.S."/>
            <person name="Banfield J.F."/>
        </authorList>
    </citation>
    <scope>NUCLEOTIDE SEQUENCE [LARGE SCALE GENOMIC DNA]</scope>
</reference>
<evidence type="ECO:0000313" key="2">
    <source>
        <dbReference type="Proteomes" id="UP000178985"/>
    </source>
</evidence>
<name>A0A1F6V2P8_9BACT</name>
<organism evidence="1 2">
    <name type="scientific">Candidatus Nomurabacteria bacterium RIFCSPHIGHO2_01_FULL_40_20</name>
    <dbReference type="NCBI Taxonomy" id="1801738"/>
    <lineage>
        <taxon>Bacteria</taxon>
        <taxon>Candidatus Nomuraibacteriota</taxon>
    </lineage>
</organism>
<dbReference type="InterPro" id="IPR036412">
    <property type="entry name" value="HAD-like_sf"/>
</dbReference>
<evidence type="ECO:0000313" key="1">
    <source>
        <dbReference type="EMBL" id="OGI63912.1"/>
    </source>
</evidence>
<comment type="caution">
    <text evidence="1">The sequence shown here is derived from an EMBL/GenBank/DDBJ whole genome shotgun (WGS) entry which is preliminary data.</text>
</comment>
<gene>
    <name evidence="1" type="ORF">A2733_01605</name>
</gene>
<dbReference type="Proteomes" id="UP000178985">
    <property type="component" value="Unassembled WGS sequence"/>
</dbReference>
<dbReference type="InterPro" id="IPR023214">
    <property type="entry name" value="HAD_sf"/>
</dbReference>
<proteinExistence type="predicted"/>
<dbReference type="AlphaFoldDB" id="A0A1F6V2P8"/>
<accession>A0A1F6V2P8</accession>
<dbReference type="Gene3D" id="3.40.50.1000">
    <property type="entry name" value="HAD superfamily/HAD-like"/>
    <property type="match status" value="1"/>
</dbReference>
<sequence>MEKKRTGSSPGAQEGAGIGNQKNLEILKTFTFYDDNERFIESLKKNFATLDLNGLDNSAFINVEIKTSRHNRTEFSGVDTAEDLTRQDNMRKILVYAFSDLDSIRKVKPKIDLLLAKENTKFARLPFTPEDAINALRKNENEKISGQILQEIQDKEIERKVAYLLHAISDVRSAEDISQADPNRLVQMIAESKKYFPALVDKTDKEILEFLFAIRQNVPEVMKGQNIEGVYCDIEGTLFNGEELNRKTLDMLKDLETQGKNVTLWTDGDTSQLQTLLDREGIKYPLKNKIDHAGASAEIVIDNDDNNTFSAKTKIYAKKFIKI</sequence>
<dbReference type="EMBL" id="MFTO01000011">
    <property type="protein sequence ID" value="OGI63912.1"/>
    <property type="molecule type" value="Genomic_DNA"/>
</dbReference>
<dbReference type="SUPFAM" id="SSF56784">
    <property type="entry name" value="HAD-like"/>
    <property type="match status" value="1"/>
</dbReference>
<protein>
    <submittedName>
        <fullName evidence="1">Uncharacterized protein</fullName>
    </submittedName>
</protein>